<dbReference type="PANTHER" id="PTHR12483:SF115">
    <property type="entry name" value="COPPER TRANSPORT PROTEIN"/>
    <property type="match status" value="1"/>
</dbReference>
<keyword evidence="7" id="KW-1185">Reference proteome</keyword>
<keyword evidence="4" id="KW-0406">Ion transport</keyword>
<protein>
    <recommendedName>
        <fullName evidence="4">Copper transport protein</fullName>
    </recommendedName>
</protein>
<comment type="subcellular location">
    <subcellularLocation>
        <location evidence="4">Membrane</location>
        <topology evidence="4">Multi-pass membrane protein</topology>
    </subcellularLocation>
</comment>
<comment type="similarity">
    <text evidence="4">Belongs to the copper transporter (Ctr) (TC 1.A.56) family. SLC31A subfamily.</text>
</comment>
<feature type="transmembrane region" description="Helical" evidence="4">
    <location>
        <begin position="98"/>
        <end position="117"/>
    </location>
</feature>
<name>A0AAV2RMI1_MEGNR</name>
<evidence type="ECO:0000256" key="2">
    <source>
        <dbReference type="ARBA" id="ARBA00022989"/>
    </source>
</evidence>
<keyword evidence="4" id="KW-0186">Copper</keyword>
<keyword evidence="3 4" id="KW-0472">Membrane</keyword>
<feature type="compositionally biased region" description="Polar residues" evidence="5">
    <location>
        <begin position="133"/>
        <end position="145"/>
    </location>
</feature>
<proteinExistence type="inferred from homology"/>
<accession>A0AAV2RMI1</accession>
<feature type="transmembrane region" description="Helical" evidence="4">
    <location>
        <begin position="73"/>
        <end position="92"/>
    </location>
</feature>
<evidence type="ECO:0000256" key="3">
    <source>
        <dbReference type="ARBA" id="ARBA00023136"/>
    </source>
</evidence>
<feature type="compositionally biased region" description="Polar residues" evidence="5">
    <location>
        <begin position="154"/>
        <end position="166"/>
    </location>
</feature>
<sequence length="181" mass="20638">MMQMWFYFSSTYQDFLFKGVNVNTTWGMLSLCLGLMCLALLVEGLRVGRSQLFKLASQHRGCGKKEYKQRVQYHILQTILQLLQFVMSYILMLTVMTYNAYFMFAVIGGTGLGYFFFSILDFSSKTLGIVNPQPSGRGSNSTASEESGKRDFSEYTQLLPDTNPFESNYIPMVSSENQDMD</sequence>
<evidence type="ECO:0000313" key="6">
    <source>
        <dbReference type="EMBL" id="CAL4125684.1"/>
    </source>
</evidence>
<dbReference type="AlphaFoldDB" id="A0AAV2RMI1"/>
<dbReference type="Pfam" id="PF04145">
    <property type="entry name" value="Ctr"/>
    <property type="match status" value="2"/>
</dbReference>
<dbReference type="Proteomes" id="UP001497623">
    <property type="component" value="Unassembled WGS sequence"/>
</dbReference>
<keyword evidence="1 4" id="KW-0812">Transmembrane</keyword>
<reference evidence="6 7" key="1">
    <citation type="submission" date="2024-05" db="EMBL/GenBank/DDBJ databases">
        <authorList>
            <person name="Wallberg A."/>
        </authorList>
    </citation>
    <scope>NUCLEOTIDE SEQUENCE [LARGE SCALE GENOMIC DNA]</scope>
</reference>
<feature type="region of interest" description="Disordered" evidence="5">
    <location>
        <begin position="133"/>
        <end position="181"/>
    </location>
</feature>
<evidence type="ECO:0000313" key="7">
    <source>
        <dbReference type="Proteomes" id="UP001497623"/>
    </source>
</evidence>
<feature type="transmembrane region" description="Helical" evidence="4">
    <location>
        <begin position="26"/>
        <end position="45"/>
    </location>
</feature>
<comment type="caution">
    <text evidence="6">The sequence shown here is derived from an EMBL/GenBank/DDBJ whole genome shotgun (WGS) entry which is preliminary data.</text>
</comment>
<dbReference type="InterPro" id="IPR007274">
    <property type="entry name" value="Cop_transporter"/>
</dbReference>
<organism evidence="6 7">
    <name type="scientific">Meganyctiphanes norvegica</name>
    <name type="common">Northern krill</name>
    <name type="synonym">Thysanopoda norvegica</name>
    <dbReference type="NCBI Taxonomy" id="48144"/>
    <lineage>
        <taxon>Eukaryota</taxon>
        <taxon>Metazoa</taxon>
        <taxon>Ecdysozoa</taxon>
        <taxon>Arthropoda</taxon>
        <taxon>Crustacea</taxon>
        <taxon>Multicrustacea</taxon>
        <taxon>Malacostraca</taxon>
        <taxon>Eumalacostraca</taxon>
        <taxon>Eucarida</taxon>
        <taxon>Euphausiacea</taxon>
        <taxon>Euphausiidae</taxon>
        <taxon>Meganyctiphanes</taxon>
    </lineage>
</organism>
<keyword evidence="2 4" id="KW-1133">Transmembrane helix</keyword>
<gene>
    <name evidence="6" type="ORF">MNOR_LOCUS25285</name>
</gene>
<evidence type="ECO:0000256" key="4">
    <source>
        <dbReference type="RuleBase" id="RU367022"/>
    </source>
</evidence>
<keyword evidence="4" id="KW-0187">Copper transport</keyword>
<dbReference type="GO" id="GO:0016020">
    <property type="term" value="C:membrane"/>
    <property type="evidence" value="ECO:0007669"/>
    <property type="project" value="UniProtKB-SubCell"/>
</dbReference>
<dbReference type="PANTHER" id="PTHR12483">
    <property type="entry name" value="SOLUTE CARRIER FAMILY 31 COPPER TRANSPORTERS"/>
    <property type="match status" value="1"/>
</dbReference>
<evidence type="ECO:0000256" key="5">
    <source>
        <dbReference type="SAM" id="MobiDB-lite"/>
    </source>
</evidence>
<keyword evidence="4" id="KW-0813">Transport</keyword>
<dbReference type="GO" id="GO:0005375">
    <property type="term" value="F:copper ion transmembrane transporter activity"/>
    <property type="evidence" value="ECO:0007669"/>
    <property type="project" value="UniProtKB-UniRule"/>
</dbReference>
<evidence type="ECO:0000256" key="1">
    <source>
        <dbReference type="ARBA" id="ARBA00022692"/>
    </source>
</evidence>
<dbReference type="EMBL" id="CAXKWB010023972">
    <property type="protein sequence ID" value="CAL4125684.1"/>
    <property type="molecule type" value="Genomic_DNA"/>
</dbReference>